<reference evidence="5" key="1">
    <citation type="journal article" date="2019" name="Int. J. Syst. Evol. Microbiol.">
        <title>The Global Catalogue of Microorganisms (GCM) 10K type strain sequencing project: providing services to taxonomists for standard genome sequencing and annotation.</title>
        <authorList>
            <consortium name="The Broad Institute Genomics Platform"/>
            <consortium name="The Broad Institute Genome Sequencing Center for Infectious Disease"/>
            <person name="Wu L."/>
            <person name="Ma J."/>
        </authorList>
    </citation>
    <scope>NUCLEOTIDE SEQUENCE [LARGE SCALE GENOMIC DNA]</scope>
    <source>
        <strain evidence="5">KACC 11904</strain>
    </source>
</reference>
<dbReference type="Proteomes" id="UP001596044">
    <property type="component" value="Unassembled WGS sequence"/>
</dbReference>
<dbReference type="Pfam" id="PF13412">
    <property type="entry name" value="HTH_24"/>
    <property type="match status" value="1"/>
</dbReference>
<dbReference type="InterPro" id="IPR036388">
    <property type="entry name" value="WH-like_DNA-bd_sf"/>
</dbReference>
<accession>A0ABW0KCQ8</accession>
<dbReference type="PANTHER" id="PTHR18964">
    <property type="entry name" value="ROK (REPRESSOR, ORF, KINASE) FAMILY"/>
    <property type="match status" value="1"/>
</dbReference>
<dbReference type="PANTHER" id="PTHR18964:SF149">
    <property type="entry name" value="BIFUNCTIONAL UDP-N-ACETYLGLUCOSAMINE 2-EPIMERASE_N-ACETYLMANNOSAMINE KINASE"/>
    <property type="match status" value="1"/>
</dbReference>
<organism evidence="4 5">
    <name type="scientific">Paenibacillus aestuarii</name>
    <dbReference type="NCBI Taxonomy" id="516965"/>
    <lineage>
        <taxon>Bacteria</taxon>
        <taxon>Bacillati</taxon>
        <taxon>Bacillota</taxon>
        <taxon>Bacilli</taxon>
        <taxon>Bacillales</taxon>
        <taxon>Paenibacillaceae</taxon>
        <taxon>Paenibacillus</taxon>
    </lineage>
</organism>
<evidence type="ECO:0000256" key="2">
    <source>
        <dbReference type="ARBA" id="ARBA00006479"/>
    </source>
</evidence>
<comment type="caution">
    <text evidence="4">The sequence shown here is derived from an EMBL/GenBank/DDBJ whole genome shotgun (WGS) entry which is preliminary data.</text>
</comment>
<gene>
    <name evidence="4" type="ORF">ACFPOG_23225</name>
</gene>
<keyword evidence="5" id="KW-1185">Reference proteome</keyword>
<evidence type="ECO:0000256" key="1">
    <source>
        <dbReference type="ARBA" id="ARBA00002486"/>
    </source>
</evidence>
<dbReference type="CDD" id="cd23763">
    <property type="entry name" value="ASKHA_ATPase_ROK"/>
    <property type="match status" value="1"/>
</dbReference>
<evidence type="ECO:0000313" key="5">
    <source>
        <dbReference type="Proteomes" id="UP001596044"/>
    </source>
</evidence>
<dbReference type="SUPFAM" id="SSF46785">
    <property type="entry name" value="Winged helix' DNA-binding domain"/>
    <property type="match status" value="1"/>
</dbReference>
<dbReference type="RefSeq" id="WP_270879550.1">
    <property type="nucleotide sequence ID" value="NZ_JAQFVF010000025.1"/>
</dbReference>
<dbReference type="SUPFAM" id="SSF53067">
    <property type="entry name" value="Actin-like ATPase domain"/>
    <property type="match status" value="1"/>
</dbReference>
<dbReference type="InterPro" id="IPR000600">
    <property type="entry name" value="ROK"/>
</dbReference>
<protein>
    <submittedName>
        <fullName evidence="4">ROK family protein</fullName>
    </submittedName>
</protein>
<dbReference type="Gene3D" id="3.30.420.40">
    <property type="match status" value="2"/>
</dbReference>
<dbReference type="InterPro" id="IPR036390">
    <property type="entry name" value="WH_DNA-bd_sf"/>
</dbReference>
<comment type="similarity">
    <text evidence="2">Belongs to the ROK (NagC/XylR) family.</text>
</comment>
<sequence>MLVRKNNVLGTPNLLRLVNRNTILSLLEQKSVTSRAELSVLSGISPPTVSAIVKELFEEGWLHHAGEGVSQGGKPPKLFELNPNARYIGAVQMNQDKIRIRITNLVGSVLAEEQIKLQHYEGISVCAEAARRLMDLIAAQQIDPELVLGVGAAVPGVVDAQGVVSNAPEFGWELEPIKSHLANHLPYPIIVENDVKLAAIGDAWKRNSLTGVSVYIHLDRGIGAGILIDGKLYRGAKFAAGEIGNLIVDPCQIPLTNQRMKSRFGYFEAEYGLTALNYSNSSGCEGNQDREDLIIKHFAYAVVNVVALLDPDTIVFGGIMTSRIENFLGKLLNILSALITINPKLLITPLGDDASLFGVTRAVIEDRVQVTLMV</sequence>
<name>A0ABW0KCQ8_9BACL</name>
<evidence type="ECO:0000313" key="4">
    <source>
        <dbReference type="EMBL" id="MFC5451150.1"/>
    </source>
</evidence>
<keyword evidence="3" id="KW-0859">Xylose metabolism</keyword>
<proteinExistence type="inferred from homology"/>
<dbReference type="InterPro" id="IPR043129">
    <property type="entry name" value="ATPase_NBD"/>
</dbReference>
<evidence type="ECO:0000256" key="3">
    <source>
        <dbReference type="ARBA" id="ARBA00022629"/>
    </source>
</evidence>
<keyword evidence="3" id="KW-0119">Carbohydrate metabolism</keyword>
<dbReference type="EMBL" id="JBHSMJ010000031">
    <property type="protein sequence ID" value="MFC5451150.1"/>
    <property type="molecule type" value="Genomic_DNA"/>
</dbReference>
<dbReference type="Gene3D" id="1.10.10.10">
    <property type="entry name" value="Winged helix-like DNA-binding domain superfamily/Winged helix DNA-binding domain"/>
    <property type="match status" value="1"/>
</dbReference>
<comment type="function">
    <text evidence="1">Transcriptional repressor of xylose-utilizing enzymes.</text>
</comment>
<dbReference type="Pfam" id="PF00480">
    <property type="entry name" value="ROK"/>
    <property type="match status" value="1"/>
</dbReference>